<dbReference type="RefSeq" id="WP_045548040.1">
    <property type="nucleotide sequence ID" value="NZ_JZDQ02000039.1"/>
</dbReference>
<evidence type="ECO:0000313" key="2">
    <source>
        <dbReference type="EMBL" id="OIJ24415.1"/>
    </source>
</evidence>
<feature type="compositionally biased region" description="Acidic residues" evidence="1">
    <location>
        <begin position="29"/>
        <end position="46"/>
    </location>
</feature>
<evidence type="ECO:0000313" key="3">
    <source>
        <dbReference type="Proteomes" id="UP000033772"/>
    </source>
</evidence>
<dbReference type="AlphaFoldDB" id="A0A1J4N0F5"/>
<gene>
    <name evidence="2" type="ORF">UG56_022760</name>
</gene>
<organism evidence="2 3">
    <name type="scientific">Nocardioides luteus</name>
    <dbReference type="NCBI Taxonomy" id="1844"/>
    <lineage>
        <taxon>Bacteria</taxon>
        <taxon>Bacillati</taxon>
        <taxon>Actinomycetota</taxon>
        <taxon>Actinomycetes</taxon>
        <taxon>Propionibacteriales</taxon>
        <taxon>Nocardioidaceae</taxon>
        <taxon>Nocardioides</taxon>
    </lineage>
</organism>
<dbReference type="Proteomes" id="UP000033772">
    <property type="component" value="Unassembled WGS sequence"/>
</dbReference>
<keyword evidence="3" id="KW-1185">Reference proteome</keyword>
<sequence>MVEKETRDPVTGADESTEAPIPFPTPERVEEEGEERDPQDEIEEETFPASDPQSSWAGPADPRDR</sequence>
<proteinExistence type="predicted"/>
<name>A0A1J4N0F5_9ACTN</name>
<protein>
    <submittedName>
        <fullName evidence="2">Uncharacterized protein</fullName>
    </submittedName>
</protein>
<evidence type="ECO:0000256" key="1">
    <source>
        <dbReference type="SAM" id="MobiDB-lite"/>
    </source>
</evidence>
<feature type="region of interest" description="Disordered" evidence="1">
    <location>
        <begin position="1"/>
        <end position="65"/>
    </location>
</feature>
<reference evidence="2" key="1">
    <citation type="submission" date="2016-10" db="EMBL/GenBank/DDBJ databases">
        <title>Draft Genome Sequence of Nocardioides luteus Strain BAFB, an Alkane-Degrading Bacterium Isolated from JP-7 Polluted Soil.</title>
        <authorList>
            <person name="Brown L."/>
            <person name="Ruiz O.N."/>
            <person name="Gunasekera T."/>
        </authorList>
    </citation>
    <scope>NUCLEOTIDE SEQUENCE [LARGE SCALE GENOMIC DNA]</scope>
    <source>
        <strain evidence="2">BAFB</strain>
    </source>
</reference>
<dbReference type="EMBL" id="JZDQ02000039">
    <property type="protein sequence ID" value="OIJ24415.1"/>
    <property type="molecule type" value="Genomic_DNA"/>
</dbReference>
<comment type="caution">
    <text evidence="2">The sequence shown here is derived from an EMBL/GenBank/DDBJ whole genome shotgun (WGS) entry which is preliminary data.</text>
</comment>
<accession>A0A1J4N0F5</accession>